<reference evidence="5" key="1">
    <citation type="submission" date="2016-07" db="EMBL/GenBank/DDBJ databases">
        <title>Nontailed viruses are major unrecognized killers of bacteria in the ocean.</title>
        <authorList>
            <person name="Kauffman K."/>
            <person name="Hussain F."/>
            <person name="Yang J."/>
            <person name="Arevalo P."/>
            <person name="Brown J."/>
            <person name="Cutler M."/>
            <person name="Kelly L."/>
            <person name="Polz M.F."/>
        </authorList>
    </citation>
    <scope>NUCLEOTIDE SEQUENCE [LARGE SCALE GENOMIC DNA]</scope>
    <source>
        <strain evidence="5">10N.261.55.E11</strain>
    </source>
</reference>
<dbReference type="Pfam" id="PF06863">
    <property type="entry name" value="DUF1254"/>
    <property type="match status" value="1"/>
</dbReference>
<sequence>MKKTLLATLITITSFSAFAGTSASALEASHQPFSSIEPINSSSWDVNPVDYGMTPEQFLEAESLHFMTNMAKREGINGIFHFTTLAKAEDRWVVSPNNDVVYTMIVVDASEGFTLTMPNTGDRYITAQIVSQEHMSTQLMGGGVYEFDGSEFNGSHVAIGIRVGTDGTNADVQYVVDNIQPKMTLEAASNNPVPDYDVDTLLKVRTALMQGYNALPDTFGQMTDNVAKVQNWEKFTYSTAGAWGLSEDQYAMYAPYNPSVNQETCYTATYSQPDVKDFWSITLYNNEKYLMANESNVINSGNVKLNSDNTFTVHFGTKEACSDIDGIKNFALVTEDNWGFLMRAYGADVQAFKQYNMPEIEPAS</sequence>
<dbReference type="InterPro" id="IPR010621">
    <property type="entry name" value="DUF1214"/>
</dbReference>
<evidence type="ECO:0000259" key="2">
    <source>
        <dbReference type="Pfam" id="PF06742"/>
    </source>
</evidence>
<comment type="caution">
    <text evidence="4">The sequence shown here is derived from an EMBL/GenBank/DDBJ whole genome shotgun (WGS) entry which is preliminary data.</text>
</comment>
<evidence type="ECO:0000313" key="5">
    <source>
        <dbReference type="Proteomes" id="UP000235330"/>
    </source>
</evidence>
<name>A0A2N7FEN6_VIBSP</name>
<dbReference type="AlphaFoldDB" id="A0A2N7FEN6"/>
<evidence type="ECO:0000313" key="4">
    <source>
        <dbReference type="EMBL" id="PMJ67760.1"/>
    </source>
</evidence>
<evidence type="ECO:0008006" key="6">
    <source>
        <dbReference type="Google" id="ProtNLM"/>
    </source>
</evidence>
<keyword evidence="1" id="KW-0732">Signal</keyword>
<dbReference type="Gene3D" id="2.60.120.1600">
    <property type="match status" value="1"/>
</dbReference>
<dbReference type="Pfam" id="PF06742">
    <property type="entry name" value="DUF1214"/>
    <property type="match status" value="1"/>
</dbReference>
<accession>A0A2N7FEN6</accession>
<organism evidence="4 5">
    <name type="scientific">Vibrio splendidus</name>
    <dbReference type="NCBI Taxonomy" id="29497"/>
    <lineage>
        <taxon>Bacteria</taxon>
        <taxon>Pseudomonadati</taxon>
        <taxon>Pseudomonadota</taxon>
        <taxon>Gammaproteobacteria</taxon>
        <taxon>Vibrionales</taxon>
        <taxon>Vibrionaceae</taxon>
        <taxon>Vibrio</taxon>
    </lineage>
</organism>
<dbReference type="Proteomes" id="UP000235330">
    <property type="component" value="Unassembled WGS sequence"/>
</dbReference>
<dbReference type="InterPro" id="IPR010679">
    <property type="entry name" value="DUF1254"/>
</dbReference>
<evidence type="ECO:0000256" key="1">
    <source>
        <dbReference type="SAM" id="SignalP"/>
    </source>
</evidence>
<evidence type="ECO:0000259" key="3">
    <source>
        <dbReference type="Pfam" id="PF06863"/>
    </source>
</evidence>
<dbReference type="PANTHER" id="PTHR36509">
    <property type="entry name" value="BLL3101 PROTEIN"/>
    <property type="match status" value="1"/>
</dbReference>
<feature type="domain" description="DUF1214" evidence="2">
    <location>
        <begin position="265"/>
        <end position="347"/>
    </location>
</feature>
<gene>
    <name evidence="4" type="ORF">BCU17_16485</name>
</gene>
<dbReference type="RefSeq" id="WP_102516093.1">
    <property type="nucleotide sequence ID" value="NZ_CAWNSM010000017.1"/>
</dbReference>
<proteinExistence type="predicted"/>
<feature type="domain" description="DUF1254" evidence="3">
    <location>
        <begin position="77"/>
        <end position="132"/>
    </location>
</feature>
<feature type="signal peptide" evidence="1">
    <location>
        <begin position="1"/>
        <end position="19"/>
    </location>
</feature>
<feature type="chain" id="PRO_5014640110" description="DUF1254 domain-containing protein" evidence="1">
    <location>
        <begin position="20"/>
        <end position="364"/>
    </location>
</feature>
<dbReference type="SUPFAM" id="SSF160935">
    <property type="entry name" value="VPA0735-like"/>
    <property type="match status" value="1"/>
</dbReference>
<protein>
    <recommendedName>
        <fullName evidence="6">DUF1254 domain-containing protein</fullName>
    </recommendedName>
</protein>
<dbReference type="EMBL" id="MCWU01000017">
    <property type="protein sequence ID" value="PMJ67760.1"/>
    <property type="molecule type" value="Genomic_DNA"/>
</dbReference>
<dbReference type="PANTHER" id="PTHR36509:SF2">
    <property type="entry name" value="BLL3101 PROTEIN"/>
    <property type="match status" value="1"/>
</dbReference>